<feature type="transmembrane region" description="Helical" evidence="2">
    <location>
        <begin position="222"/>
        <end position="243"/>
    </location>
</feature>
<dbReference type="Proteomes" id="UP001152797">
    <property type="component" value="Unassembled WGS sequence"/>
</dbReference>
<dbReference type="OrthoDB" id="408929at2759"/>
<organism evidence="3">
    <name type="scientific">Cladocopium goreaui</name>
    <dbReference type="NCBI Taxonomy" id="2562237"/>
    <lineage>
        <taxon>Eukaryota</taxon>
        <taxon>Sar</taxon>
        <taxon>Alveolata</taxon>
        <taxon>Dinophyceae</taxon>
        <taxon>Suessiales</taxon>
        <taxon>Symbiodiniaceae</taxon>
        <taxon>Cladocopium</taxon>
    </lineage>
</organism>
<evidence type="ECO:0000313" key="5">
    <source>
        <dbReference type="Proteomes" id="UP001152797"/>
    </source>
</evidence>
<evidence type="ECO:0000313" key="3">
    <source>
        <dbReference type="EMBL" id="CAI3991628.1"/>
    </source>
</evidence>
<dbReference type="EMBL" id="CAMXCT020001613">
    <property type="protein sequence ID" value="CAL1145003.1"/>
    <property type="molecule type" value="Genomic_DNA"/>
</dbReference>
<protein>
    <submittedName>
        <fullName evidence="3">Uncharacterized protein</fullName>
    </submittedName>
</protein>
<reference evidence="3" key="1">
    <citation type="submission" date="2022-10" db="EMBL/GenBank/DDBJ databases">
        <authorList>
            <person name="Chen Y."/>
            <person name="Dougan E. K."/>
            <person name="Chan C."/>
            <person name="Rhodes N."/>
            <person name="Thang M."/>
        </authorList>
    </citation>
    <scope>NUCLEOTIDE SEQUENCE</scope>
</reference>
<evidence type="ECO:0000313" key="4">
    <source>
        <dbReference type="EMBL" id="CAL4778940.1"/>
    </source>
</evidence>
<keyword evidence="2" id="KW-0812">Transmembrane</keyword>
<evidence type="ECO:0000256" key="1">
    <source>
        <dbReference type="SAM" id="MobiDB-lite"/>
    </source>
</evidence>
<keyword evidence="5" id="KW-1185">Reference proteome</keyword>
<accession>A0A9P1CJ47</accession>
<gene>
    <name evidence="3" type="ORF">C1SCF055_LOCUS18521</name>
</gene>
<feature type="compositionally biased region" description="Basic and acidic residues" evidence="1">
    <location>
        <begin position="206"/>
        <end position="216"/>
    </location>
</feature>
<evidence type="ECO:0000256" key="2">
    <source>
        <dbReference type="SAM" id="Phobius"/>
    </source>
</evidence>
<name>A0A9P1CJ47_9DINO</name>
<dbReference type="AlphaFoldDB" id="A0A9P1CJ47"/>
<comment type="caution">
    <text evidence="3">The sequence shown here is derived from an EMBL/GenBank/DDBJ whole genome shotgun (WGS) entry which is preliminary data.</text>
</comment>
<keyword evidence="2" id="KW-0472">Membrane</keyword>
<dbReference type="EMBL" id="CAMXCT030001613">
    <property type="protein sequence ID" value="CAL4778940.1"/>
    <property type="molecule type" value="Genomic_DNA"/>
</dbReference>
<feature type="region of interest" description="Disordered" evidence="1">
    <location>
        <begin position="180"/>
        <end position="216"/>
    </location>
</feature>
<proteinExistence type="predicted"/>
<dbReference type="EMBL" id="CAMXCT010001613">
    <property type="protein sequence ID" value="CAI3991628.1"/>
    <property type="molecule type" value="Genomic_DNA"/>
</dbReference>
<keyword evidence="2" id="KW-1133">Transmembrane helix</keyword>
<reference evidence="4 5" key="2">
    <citation type="submission" date="2024-05" db="EMBL/GenBank/DDBJ databases">
        <authorList>
            <person name="Chen Y."/>
            <person name="Shah S."/>
            <person name="Dougan E. K."/>
            <person name="Thang M."/>
            <person name="Chan C."/>
        </authorList>
    </citation>
    <scope>NUCLEOTIDE SEQUENCE [LARGE SCALE GENOMIC DNA]</scope>
</reference>
<feature type="compositionally biased region" description="Basic and acidic residues" evidence="1">
    <location>
        <begin position="188"/>
        <end position="199"/>
    </location>
</feature>
<sequence>MTEQASGLNVLTLSPLEIHFSQTRIRYEFQDGRSLQTALEGVEEKDIHFDGEEAVLLLPPFPRIEVTRWRCKLRDEDGAAKVDENGLELYSQEERWFSFDNRRLWCLQRAAARRWPKKVYCEVFEISPTLAKTRELRKFDTRTCGRSVLIGRREEENLEKWCWRTEVGLAVDSPEAGVALPALRHRRPDTERRGSESRKRNQPRRPSKDDNEESERQPVNEILQGFLVFMIIYLSLRVCVILFRRLAGNVKHRDWNGSDS</sequence>